<proteinExistence type="predicted"/>
<feature type="transmembrane region" description="Helical" evidence="1">
    <location>
        <begin position="475"/>
        <end position="495"/>
    </location>
</feature>
<evidence type="ECO:0008006" key="3">
    <source>
        <dbReference type="Google" id="ProtNLM"/>
    </source>
</evidence>
<feature type="transmembrane region" description="Helical" evidence="1">
    <location>
        <begin position="313"/>
        <end position="331"/>
    </location>
</feature>
<organism evidence="2">
    <name type="scientific">Methanosarcina mazei</name>
    <name type="common">Methanosarcina frisia</name>
    <dbReference type="NCBI Taxonomy" id="2209"/>
    <lineage>
        <taxon>Archaea</taxon>
        <taxon>Methanobacteriati</taxon>
        <taxon>Methanobacteriota</taxon>
        <taxon>Stenosarchaea group</taxon>
        <taxon>Methanomicrobia</taxon>
        <taxon>Methanosarcinales</taxon>
        <taxon>Methanosarcinaceae</taxon>
        <taxon>Methanosarcina</taxon>
    </lineage>
</organism>
<feature type="transmembrane region" description="Helical" evidence="1">
    <location>
        <begin position="248"/>
        <end position="268"/>
    </location>
</feature>
<keyword evidence="1" id="KW-1133">Transmembrane helix</keyword>
<keyword evidence="1" id="KW-0472">Membrane</keyword>
<feature type="transmembrane region" description="Helical" evidence="1">
    <location>
        <begin position="182"/>
        <end position="204"/>
    </location>
</feature>
<feature type="transmembrane region" description="Helical" evidence="1">
    <location>
        <begin position="445"/>
        <end position="463"/>
    </location>
</feature>
<dbReference type="PATRIC" id="fig|2209.69.peg.3454"/>
<feature type="transmembrane region" description="Helical" evidence="1">
    <location>
        <begin position="411"/>
        <end position="433"/>
    </location>
</feature>
<protein>
    <recommendedName>
        <fullName evidence="3">Glycosyltransferase RgtA/B/C/D-like domain-containing protein</fullName>
    </recommendedName>
</protein>
<keyword evidence="1" id="KW-0812">Transmembrane</keyword>
<comment type="caution">
    <text evidence="2">The sequence shown here is derived from an EMBL/GenBank/DDBJ whole genome shotgun (WGS) entry which is preliminary data.</text>
</comment>
<sequence length="634" mass="73040">MSTLNIHFKYKLAAILSVLFSTLAIFIAFQNPAKGYELSIYDSTPFIVWFSLILSIIMALFIVLSQIAMNKYILSNFWMIGIFILLFNRLILLYIPYIRGYFSWRGDNISHMGYLIDIVTYGQIPSNNFYPITHILLTVVNIVTGISQIIVVNYSTGIFSIFYVISIYLLATAVLHTKKEQILAVTSVVAVFFSYNVYLMPNGWSQLYLPLLGVLYFKSLEKHNYFEYNLLFVILMIMYPFFHPLSSLYVMFMLTLIGVSIFLIHFFIDEKNDMKLINRTKKHVFIGQLFSYFITYLKTAINKSVSIENNRRSFPLTALLLETSILFTWILSFQKFQIDLSIFYNSILTGTSLDVIGEMQNTLNKINLSGIEFAQLFIKTQGANLIFLGLFAVSLFILCKKRHELQNSKNLLILSGITIFTGFIYAGYLFGIPGLNAIAAKRMDSFLMLFTPIYAGFVLAYFFRKELILKKINLFPILCAFIIFTASVLSINSLYTSPNVFRPTPSVTQMDMKGTDWFLDYHNKEILTTDIQSPIYRFVDGITGTVEQEKILGSRYRHTIVPDHFNYTEMSKLGESYLEDRYMMITKFDTVIYSTVWSAVGRFDPQDFDLLLEDTSVEKLYSNGETEIFSVHAI</sequence>
<feature type="transmembrane region" description="Helical" evidence="1">
    <location>
        <begin position="376"/>
        <end position="399"/>
    </location>
</feature>
<dbReference type="EMBL" id="JJPM01000047">
    <property type="protein sequence ID" value="KKG79370.1"/>
    <property type="molecule type" value="Genomic_DNA"/>
</dbReference>
<name>A0A0F8KEW9_METMZ</name>
<feature type="transmembrane region" description="Helical" evidence="1">
    <location>
        <begin position="129"/>
        <end position="151"/>
    </location>
</feature>
<dbReference type="AlphaFoldDB" id="A0A0F8KEW9"/>
<feature type="transmembrane region" description="Helical" evidence="1">
    <location>
        <begin position="46"/>
        <end position="65"/>
    </location>
</feature>
<feature type="transmembrane region" description="Helical" evidence="1">
    <location>
        <begin position="284"/>
        <end position="301"/>
    </location>
</feature>
<feature type="transmembrane region" description="Helical" evidence="1">
    <location>
        <begin position="158"/>
        <end position="176"/>
    </location>
</feature>
<evidence type="ECO:0000256" key="1">
    <source>
        <dbReference type="SAM" id="Phobius"/>
    </source>
</evidence>
<gene>
    <name evidence="2" type="ORF">DU43_15560</name>
</gene>
<accession>A0A0F8KEW9</accession>
<reference evidence="2" key="1">
    <citation type="journal article" date="2015" name="ISME J.">
        <title>Genomic and phenotypic differentiation among Methanosarcina mazei populations from Columbia River sediment.</title>
        <authorList>
            <person name="Youngblut N.D."/>
            <person name="Wirth J.S."/>
            <person name="Henriksen J.R."/>
            <person name="Smith M."/>
            <person name="Simon H."/>
            <person name="Metcalf W.W."/>
            <person name="Whitaker R.J."/>
        </authorList>
    </citation>
    <scope>NUCLEOTIDE SEQUENCE [LARGE SCALE GENOMIC DNA]</scope>
    <source>
        <strain evidence="2">3.H.A.1A.1</strain>
    </source>
</reference>
<evidence type="ECO:0000313" key="2">
    <source>
        <dbReference type="EMBL" id="KKG79370.1"/>
    </source>
</evidence>
<feature type="transmembrane region" description="Helical" evidence="1">
    <location>
        <begin position="12"/>
        <end position="30"/>
    </location>
</feature>
<feature type="transmembrane region" description="Helical" evidence="1">
    <location>
        <begin position="225"/>
        <end position="242"/>
    </location>
</feature>
<feature type="transmembrane region" description="Helical" evidence="1">
    <location>
        <begin position="77"/>
        <end position="97"/>
    </location>
</feature>
<feature type="transmembrane region" description="Helical" evidence="1">
    <location>
        <begin position="338"/>
        <end position="356"/>
    </location>
</feature>